<dbReference type="InterPro" id="IPR011862">
    <property type="entry name" value="Phos-bd"/>
</dbReference>
<feature type="chain" id="PRO_5039747143" description="Phosphate-binding protein" evidence="10">
    <location>
        <begin position="23"/>
        <end position="288"/>
    </location>
</feature>
<sequence length="288" mass="30314">MKRRIIAIMAAVSLMTFGLVGCGSESPQSADAAEQGKNEESVELNGTIKLAGSTSMEKLCEAMSESFMERNPGVTVTVEYTGSGAGLESLAAGSVDIGNASRGLKDEEKASGVVENIVAIDGIAVITNKSCSIKDVTSKDLAKIYSGEITDWAELGGEEQPIIVIGREAGSGTRDAFEELLEVKDGCVYAQELDSTGAVLAKVATTPGAIGYVSLDVVDDTVSGLKIDGVEPTEEEILAGNYMLQRPFVMATKGEMSGQNELVQAWFNYINSDDGKEVIKQVGLIIPQ</sequence>
<evidence type="ECO:0000256" key="2">
    <source>
        <dbReference type="ARBA" id="ARBA00004193"/>
    </source>
</evidence>
<evidence type="ECO:0000256" key="3">
    <source>
        <dbReference type="ARBA" id="ARBA00008725"/>
    </source>
</evidence>
<evidence type="ECO:0000256" key="6">
    <source>
        <dbReference type="ARBA" id="ARBA00022592"/>
    </source>
</evidence>
<organism evidence="12 13">
    <name type="scientific">Butyrivibrio proteoclasticus</name>
    <dbReference type="NCBI Taxonomy" id="43305"/>
    <lineage>
        <taxon>Bacteria</taxon>
        <taxon>Bacillati</taxon>
        <taxon>Bacillota</taxon>
        <taxon>Clostridia</taxon>
        <taxon>Lachnospirales</taxon>
        <taxon>Lachnospiraceae</taxon>
        <taxon>Butyrivibrio</taxon>
    </lineage>
</organism>
<name>A0A1I5ULE7_9FIRM</name>
<evidence type="ECO:0000256" key="8">
    <source>
        <dbReference type="ARBA" id="ARBA00023139"/>
    </source>
</evidence>
<dbReference type="PANTHER" id="PTHR30570:SF1">
    <property type="entry name" value="PHOSPHATE-BINDING PROTEIN PSTS"/>
    <property type="match status" value="1"/>
</dbReference>
<dbReference type="GO" id="GO:0005886">
    <property type="term" value="C:plasma membrane"/>
    <property type="evidence" value="ECO:0007669"/>
    <property type="project" value="UniProtKB-SubCell"/>
</dbReference>
<accession>A0A1I5ULE7</accession>
<keyword evidence="13" id="KW-1185">Reference proteome</keyword>
<dbReference type="InterPro" id="IPR024370">
    <property type="entry name" value="PBP_domain"/>
</dbReference>
<evidence type="ECO:0000256" key="10">
    <source>
        <dbReference type="RuleBase" id="RU367119"/>
    </source>
</evidence>
<comment type="subunit">
    <text evidence="4 10">The complex is composed of two ATP-binding proteins (PstB), two transmembrane proteins (PstC and PstA) and a solute-binding protein (PstS).</text>
</comment>
<dbReference type="NCBIfam" id="TIGR02136">
    <property type="entry name" value="ptsS_2"/>
    <property type="match status" value="1"/>
</dbReference>
<dbReference type="InterPro" id="IPR050811">
    <property type="entry name" value="Phosphate_ABC_transporter"/>
</dbReference>
<dbReference type="GO" id="GO:0042301">
    <property type="term" value="F:phosphate ion binding"/>
    <property type="evidence" value="ECO:0007669"/>
    <property type="project" value="UniProtKB-UniRule"/>
</dbReference>
<comment type="similarity">
    <text evidence="3 10">Belongs to the PstS family.</text>
</comment>
<keyword evidence="8 10" id="KW-0564">Palmitate</keyword>
<comment type="function">
    <text evidence="1">Part of the ABC transporter complex PstSACB involved in phosphate import.</text>
</comment>
<dbReference type="SUPFAM" id="SSF53850">
    <property type="entry name" value="Periplasmic binding protein-like II"/>
    <property type="match status" value="1"/>
</dbReference>
<dbReference type="Proteomes" id="UP000182624">
    <property type="component" value="Unassembled WGS sequence"/>
</dbReference>
<keyword evidence="10" id="KW-0472">Membrane</keyword>
<evidence type="ECO:0000313" key="12">
    <source>
        <dbReference type="EMBL" id="SFP96141.1"/>
    </source>
</evidence>
<dbReference type="PANTHER" id="PTHR30570">
    <property type="entry name" value="PERIPLASMIC PHOSPHATE BINDING COMPONENT OF PHOSPHATE ABC TRANSPORTER"/>
    <property type="match status" value="1"/>
</dbReference>
<evidence type="ECO:0000259" key="11">
    <source>
        <dbReference type="Pfam" id="PF12849"/>
    </source>
</evidence>
<feature type="signal peptide" evidence="10">
    <location>
        <begin position="1"/>
        <end position="22"/>
    </location>
</feature>
<comment type="function">
    <text evidence="10">Involved in the system for phosphate transport across the cytoplasmic membrane.</text>
</comment>
<keyword evidence="7 10" id="KW-0732">Signal</keyword>
<evidence type="ECO:0000256" key="9">
    <source>
        <dbReference type="ARBA" id="ARBA00023288"/>
    </source>
</evidence>
<keyword evidence="6 10" id="KW-0592">Phosphate transport</keyword>
<gene>
    <name evidence="12" type="ORF">SAMN04487928_11364</name>
</gene>
<evidence type="ECO:0000256" key="7">
    <source>
        <dbReference type="ARBA" id="ARBA00022729"/>
    </source>
</evidence>
<keyword evidence="10" id="KW-1003">Cell membrane</keyword>
<dbReference type="EMBL" id="FOXO01000013">
    <property type="protein sequence ID" value="SFP96141.1"/>
    <property type="molecule type" value="Genomic_DNA"/>
</dbReference>
<dbReference type="Gene3D" id="3.40.190.10">
    <property type="entry name" value="Periplasmic binding protein-like II"/>
    <property type="match status" value="2"/>
</dbReference>
<evidence type="ECO:0000256" key="1">
    <source>
        <dbReference type="ARBA" id="ARBA00002841"/>
    </source>
</evidence>
<reference evidence="13" key="1">
    <citation type="submission" date="2016-10" db="EMBL/GenBank/DDBJ databases">
        <authorList>
            <person name="Varghese N."/>
            <person name="Submissions S."/>
        </authorList>
    </citation>
    <scope>NUCLEOTIDE SEQUENCE [LARGE SCALE GENOMIC DNA]</scope>
    <source>
        <strain evidence="13">P18</strain>
    </source>
</reference>
<evidence type="ECO:0000256" key="4">
    <source>
        <dbReference type="ARBA" id="ARBA00011529"/>
    </source>
</evidence>
<dbReference type="PROSITE" id="PS51257">
    <property type="entry name" value="PROKAR_LIPOPROTEIN"/>
    <property type="match status" value="1"/>
</dbReference>
<proteinExistence type="inferred from homology"/>
<keyword evidence="9 10" id="KW-0449">Lipoprotein</keyword>
<dbReference type="GO" id="GO:0006817">
    <property type="term" value="P:phosphate ion transport"/>
    <property type="evidence" value="ECO:0007669"/>
    <property type="project" value="UniProtKB-UniRule"/>
</dbReference>
<evidence type="ECO:0000313" key="13">
    <source>
        <dbReference type="Proteomes" id="UP000182624"/>
    </source>
</evidence>
<feature type="domain" description="PBP" evidence="11">
    <location>
        <begin position="46"/>
        <end position="273"/>
    </location>
</feature>
<dbReference type="Pfam" id="PF12849">
    <property type="entry name" value="PBP_like_2"/>
    <property type="match status" value="1"/>
</dbReference>
<keyword evidence="5 10" id="KW-0813">Transport</keyword>
<protein>
    <recommendedName>
        <fullName evidence="10">Phosphate-binding protein</fullName>
    </recommendedName>
</protein>
<comment type="subcellular location">
    <subcellularLocation>
        <location evidence="2 10">Cell membrane</location>
        <topology evidence="2 10">Lipid-anchor</topology>
    </subcellularLocation>
</comment>
<dbReference type="AlphaFoldDB" id="A0A1I5ULE7"/>
<dbReference type="CDD" id="cd13653">
    <property type="entry name" value="PBP2_phosphate_like_1"/>
    <property type="match status" value="1"/>
</dbReference>
<evidence type="ECO:0000256" key="5">
    <source>
        <dbReference type="ARBA" id="ARBA00022448"/>
    </source>
</evidence>